<keyword evidence="5" id="KW-0547">Nucleotide-binding</keyword>
<evidence type="ECO:0000256" key="3">
    <source>
        <dbReference type="ARBA" id="ARBA00022448"/>
    </source>
</evidence>
<evidence type="ECO:0000256" key="8">
    <source>
        <dbReference type="ARBA" id="ARBA00023136"/>
    </source>
</evidence>
<comment type="subcellular location">
    <subcellularLocation>
        <location evidence="1">Cell membrane</location>
        <topology evidence="1">Peripheral membrane protein</topology>
    </subcellularLocation>
</comment>
<accession>S0NQ07</accession>
<gene>
    <name evidence="10" type="ORF">OMQ_00087</name>
</gene>
<keyword evidence="8" id="KW-0472">Membrane</keyword>
<dbReference type="Pfam" id="PF00005">
    <property type="entry name" value="ABC_tran"/>
    <property type="match status" value="2"/>
</dbReference>
<dbReference type="InterPro" id="IPR050095">
    <property type="entry name" value="ECF_ABC_transporter_ATP-bd"/>
</dbReference>
<keyword evidence="6" id="KW-0067">ATP-binding</keyword>
<evidence type="ECO:0000256" key="7">
    <source>
        <dbReference type="ARBA" id="ARBA00022967"/>
    </source>
</evidence>
<dbReference type="GO" id="GO:0042626">
    <property type="term" value="F:ATPase-coupled transmembrane transporter activity"/>
    <property type="evidence" value="ECO:0007669"/>
    <property type="project" value="TreeGrafter"/>
</dbReference>
<dbReference type="RefSeq" id="WP_016173899.1">
    <property type="nucleotide sequence ID" value="NZ_KE136389.1"/>
</dbReference>
<dbReference type="PROSITE" id="PS50893">
    <property type="entry name" value="ABC_TRANSPORTER_2"/>
    <property type="match status" value="2"/>
</dbReference>
<dbReference type="InterPro" id="IPR003439">
    <property type="entry name" value="ABC_transporter-like_ATP-bd"/>
</dbReference>
<evidence type="ECO:0000256" key="5">
    <source>
        <dbReference type="ARBA" id="ARBA00022741"/>
    </source>
</evidence>
<comment type="caution">
    <text evidence="10">The sequence shown here is derived from an EMBL/GenBank/DDBJ whole genome shotgun (WGS) entry which is preliminary data.</text>
</comment>
<evidence type="ECO:0000313" key="10">
    <source>
        <dbReference type="EMBL" id="EOT30384.1"/>
    </source>
</evidence>
<dbReference type="InterPro" id="IPR003593">
    <property type="entry name" value="AAA+_ATPase"/>
</dbReference>
<keyword evidence="11" id="KW-1185">Reference proteome</keyword>
<dbReference type="eggNOG" id="COG1122">
    <property type="taxonomic scope" value="Bacteria"/>
</dbReference>
<dbReference type="GO" id="GO:0016887">
    <property type="term" value="F:ATP hydrolysis activity"/>
    <property type="evidence" value="ECO:0007669"/>
    <property type="project" value="InterPro"/>
</dbReference>
<dbReference type="OrthoDB" id="501320at2"/>
<name>S0NQ07_9ENTE</name>
<dbReference type="InterPro" id="IPR027417">
    <property type="entry name" value="P-loop_NTPase"/>
</dbReference>
<dbReference type="Proteomes" id="UP000014136">
    <property type="component" value="Unassembled WGS sequence"/>
</dbReference>
<dbReference type="InterPro" id="IPR015856">
    <property type="entry name" value="ABC_transpr_CbiO/EcfA_su"/>
</dbReference>
<dbReference type="STRING" id="41997.RV16_GL002326"/>
<dbReference type="GO" id="GO:0005524">
    <property type="term" value="F:ATP binding"/>
    <property type="evidence" value="ECO:0007669"/>
    <property type="project" value="UniProtKB-KW"/>
</dbReference>
<dbReference type="HOGENOM" id="CLU_000604_86_7_9"/>
<protein>
    <recommendedName>
        <fullName evidence="9">ABC transporter domain-containing protein</fullName>
    </recommendedName>
</protein>
<organism evidence="10 11">
    <name type="scientific">Enterococcus saccharolyticus subsp. saccharolyticus ATCC 43076</name>
    <dbReference type="NCBI Taxonomy" id="1139996"/>
    <lineage>
        <taxon>Bacteria</taxon>
        <taxon>Bacillati</taxon>
        <taxon>Bacillota</taxon>
        <taxon>Bacilli</taxon>
        <taxon>Lactobacillales</taxon>
        <taxon>Enterococcaceae</taxon>
        <taxon>Enterococcus</taxon>
    </lineage>
</organism>
<feature type="domain" description="ABC transporter" evidence="9">
    <location>
        <begin position="235"/>
        <end position="441"/>
    </location>
</feature>
<reference evidence="10 11" key="1">
    <citation type="submission" date="2013-03" db="EMBL/GenBank/DDBJ databases">
        <title>The Genome Sequence of Enterococcus saccharolyticus ATCC_43076 (Illumina only assembly).</title>
        <authorList>
            <consortium name="The Broad Institute Genomics Platform"/>
            <consortium name="The Broad Institute Genome Sequencing Center for Infectious Disease"/>
            <person name="Earl A."/>
            <person name="Russ C."/>
            <person name="Gilmore M."/>
            <person name="Surin D."/>
            <person name="Walker B."/>
            <person name="Young S."/>
            <person name="Zeng Q."/>
            <person name="Gargeya S."/>
            <person name="Fitzgerald M."/>
            <person name="Haas B."/>
            <person name="Abouelleil A."/>
            <person name="Allen A.W."/>
            <person name="Alvarado L."/>
            <person name="Arachchi H.M."/>
            <person name="Berlin A.M."/>
            <person name="Chapman S.B."/>
            <person name="Gainer-Dewar J."/>
            <person name="Goldberg J."/>
            <person name="Griggs A."/>
            <person name="Gujja S."/>
            <person name="Hansen M."/>
            <person name="Howarth C."/>
            <person name="Imamovic A."/>
            <person name="Ireland A."/>
            <person name="Larimer J."/>
            <person name="McCowan C."/>
            <person name="Murphy C."/>
            <person name="Pearson M."/>
            <person name="Poon T.W."/>
            <person name="Priest M."/>
            <person name="Roberts A."/>
            <person name="Saif S."/>
            <person name="Shea T."/>
            <person name="Sisk P."/>
            <person name="Sykes S."/>
            <person name="Wortman J."/>
            <person name="Nusbaum C."/>
            <person name="Birren B."/>
        </authorList>
    </citation>
    <scope>NUCLEOTIDE SEQUENCE [LARGE SCALE GENOMIC DNA]</scope>
    <source>
        <strain evidence="10 11">ATCC 43076</strain>
    </source>
</reference>
<proteinExistence type="inferred from homology"/>
<dbReference type="GO" id="GO:0043190">
    <property type="term" value="C:ATP-binding cassette (ABC) transporter complex"/>
    <property type="evidence" value="ECO:0007669"/>
    <property type="project" value="TreeGrafter"/>
</dbReference>
<evidence type="ECO:0000256" key="2">
    <source>
        <dbReference type="ARBA" id="ARBA00005417"/>
    </source>
</evidence>
<evidence type="ECO:0000313" key="11">
    <source>
        <dbReference type="Proteomes" id="UP000014136"/>
    </source>
</evidence>
<dbReference type="CDD" id="cd03225">
    <property type="entry name" value="ABC_cobalt_CbiO_domain1"/>
    <property type="match status" value="1"/>
</dbReference>
<keyword evidence="3" id="KW-0813">Transport</keyword>
<keyword evidence="4" id="KW-1003">Cell membrane</keyword>
<dbReference type="PANTHER" id="PTHR43553:SF27">
    <property type="entry name" value="ENERGY-COUPLING FACTOR TRANSPORTER ATP-BINDING PROTEIN ECFA2"/>
    <property type="match status" value="1"/>
</dbReference>
<evidence type="ECO:0000259" key="9">
    <source>
        <dbReference type="PROSITE" id="PS50893"/>
    </source>
</evidence>
<evidence type="ECO:0000256" key="6">
    <source>
        <dbReference type="ARBA" id="ARBA00022840"/>
    </source>
</evidence>
<dbReference type="SUPFAM" id="SSF52540">
    <property type="entry name" value="P-loop containing nucleoside triphosphate hydrolases"/>
    <property type="match status" value="2"/>
</dbReference>
<dbReference type="EMBL" id="AHYT01000001">
    <property type="protein sequence ID" value="EOT30384.1"/>
    <property type="molecule type" value="Genomic_DNA"/>
</dbReference>
<feature type="domain" description="ABC transporter" evidence="9">
    <location>
        <begin position="2"/>
        <end position="235"/>
    </location>
</feature>
<keyword evidence="7" id="KW-1278">Translocase</keyword>
<comment type="similarity">
    <text evidence="2">Belongs to the ABC transporter superfamily.</text>
</comment>
<dbReference type="PATRIC" id="fig|1139996.3.peg.78"/>
<evidence type="ECO:0000256" key="1">
    <source>
        <dbReference type="ARBA" id="ARBA00004202"/>
    </source>
</evidence>
<dbReference type="SMART" id="SM00382">
    <property type="entry name" value="AAA"/>
    <property type="match status" value="2"/>
</dbReference>
<sequence>MIELQAVTFQQQEKMIFNHVTFAFPAHQLTLVTGDSGSGKSTLFRLIAGFAQLSYQGNILLNGENLATASMKQKAQAVGMVFQNPSQQFTMRTLRKELIFTLENIGLAPVDIQERMNHALALGETTDLADKAINQLSGGEKQRAALTVVLALDAPILLLDEPFASIDPESRVRFIQKLKQLRDQGKTILLSDHDWSGYHEVVDAVVEVTEGQLQFGSLDKLTVDTVFHLQQADTTPFFDFQKVQITRNQRLLVETTSQLQTGITTLTGANGGGKTSLLKAMVQLEKYHGNMFLQGKKIRKKRQLYQTMSLAVQDAAKQFVALTVQEELAFCNNQQPEILTQQQAALAYFNISKNQSLFHLSEGQKKIVQLISMLSLPLDFLLLDEPFAGLDQHACDYFVEWIQQQATQQDFLIVTHRLAPLSGVSQHHLVLAKQTLQVGEQQ</sequence>
<dbReference type="AlphaFoldDB" id="S0NQ07"/>
<dbReference type="Gene3D" id="3.40.50.300">
    <property type="entry name" value="P-loop containing nucleotide triphosphate hydrolases"/>
    <property type="match status" value="2"/>
</dbReference>
<dbReference type="PANTHER" id="PTHR43553">
    <property type="entry name" value="HEAVY METAL TRANSPORTER"/>
    <property type="match status" value="1"/>
</dbReference>
<evidence type="ECO:0000256" key="4">
    <source>
        <dbReference type="ARBA" id="ARBA00022475"/>
    </source>
</evidence>